<evidence type="ECO:0000256" key="3">
    <source>
        <dbReference type="RuleBase" id="RU361235"/>
    </source>
</evidence>
<feature type="domain" description="Carboxylesterase type B" evidence="4">
    <location>
        <begin position="8"/>
        <end position="507"/>
    </location>
</feature>
<dbReference type="InterPro" id="IPR050309">
    <property type="entry name" value="Type-B_Carboxylest/Lipase"/>
</dbReference>
<dbReference type="Gene3D" id="3.40.50.1820">
    <property type="entry name" value="alpha/beta hydrolase"/>
    <property type="match status" value="1"/>
</dbReference>
<gene>
    <name evidence="5" type="ORF">SUNI508_10863</name>
</gene>
<reference evidence="5 6" key="1">
    <citation type="journal article" date="2024" name="J. Plant Pathol.">
        <title>Sequence and assembly of the genome of Seiridium unicorne, isolate CBS 538.82, causal agent of cypress canker disease.</title>
        <authorList>
            <person name="Scali E."/>
            <person name="Rocca G.D."/>
            <person name="Danti R."/>
            <person name="Garbelotto M."/>
            <person name="Barberini S."/>
            <person name="Baroncelli R."/>
            <person name="Emiliani G."/>
        </authorList>
    </citation>
    <scope>NUCLEOTIDE SEQUENCE [LARGE SCALE GENOMIC DNA]</scope>
    <source>
        <strain evidence="5 6">BM-138-508</strain>
    </source>
</reference>
<dbReference type="PROSITE" id="PS00122">
    <property type="entry name" value="CARBOXYLESTERASE_B_1"/>
    <property type="match status" value="1"/>
</dbReference>
<evidence type="ECO:0000313" key="6">
    <source>
        <dbReference type="Proteomes" id="UP001408356"/>
    </source>
</evidence>
<dbReference type="GO" id="GO:0016787">
    <property type="term" value="F:hydrolase activity"/>
    <property type="evidence" value="ECO:0007669"/>
    <property type="project" value="UniProtKB-KW"/>
</dbReference>
<name>A0ABR2UJE4_9PEZI</name>
<protein>
    <recommendedName>
        <fullName evidence="3">Carboxylic ester hydrolase</fullName>
        <ecNumber evidence="3">3.1.1.-</ecNumber>
    </recommendedName>
</protein>
<dbReference type="PROSITE" id="PS00941">
    <property type="entry name" value="CARBOXYLESTERASE_B_2"/>
    <property type="match status" value="1"/>
</dbReference>
<dbReference type="InterPro" id="IPR019819">
    <property type="entry name" value="Carboxylesterase_B_CS"/>
</dbReference>
<accession>A0ABR2UJE4</accession>
<dbReference type="EC" id="3.1.1.-" evidence="3"/>
<dbReference type="InterPro" id="IPR019826">
    <property type="entry name" value="Carboxylesterase_B_AS"/>
</dbReference>
<keyword evidence="6" id="KW-1185">Reference proteome</keyword>
<evidence type="ECO:0000313" key="5">
    <source>
        <dbReference type="EMBL" id="KAK9414745.1"/>
    </source>
</evidence>
<dbReference type="SUPFAM" id="SSF53474">
    <property type="entry name" value="alpha/beta-Hydrolases"/>
    <property type="match status" value="1"/>
</dbReference>
<comment type="similarity">
    <text evidence="1 3">Belongs to the type-B carboxylesterase/lipase family.</text>
</comment>
<dbReference type="InterPro" id="IPR029058">
    <property type="entry name" value="AB_hydrolase_fold"/>
</dbReference>
<organism evidence="5 6">
    <name type="scientific">Seiridium unicorne</name>
    <dbReference type="NCBI Taxonomy" id="138068"/>
    <lineage>
        <taxon>Eukaryota</taxon>
        <taxon>Fungi</taxon>
        <taxon>Dikarya</taxon>
        <taxon>Ascomycota</taxon>
        <taxon>Pezizomycotina</taxon>
        <taxon>Sordariomycetes</taxon>
        <taxon>Xylariomycetidae</taxon>
        <taxon>Amphisphaeriales</taxon>
        <taxon>Sporocadaceae</taxon>
        <taxon>Seiridium</taxon>
    </lineage>
</organism>
<comment type="caution">
    <text evidence="5">The sequence shown here is derived from an EMBL/GenBank/DDBJ whole genome shotgun (WGS) entry which is preliminary data.</text>
</comment>
<evidence type="ECO:0000259" key="4">
    <source>
        <dbReference type="Pfam" id="PF00135"/>
    </source>
</evidence>
<dbReference type="Proteomes" id="UP001408356">
    <property type="component" value="Unassembled WGS sequence"/>
</dbReference>
<proteinExistence type="inferred from homology"/>
<keyword evidence="2 3" id="KW-0378">Hydrolase</keyword>
<evidence type="ECO:0000256" key="1">
    <source>
        <dbReference type="ARBA" id="ARBA00005964"/>
    </source>
</evidence>
<dbReference type="PANTHER" id="PTHR11559">
    <property type="entry name" value="CARBOXYLESTERASE"/>
    <property type="match status" value="1"/>
</dbReference>
<sequence>MVDSASDRPTVVLTQGTVKGVKQSGPFPKPVETFLGIPYAASPTGDRRFRLAEPVAPSTDVIDASKFGPIAPAKQLFTIGPKLDSSEDCLTVNVFRQEPTEETKLLPVAIYIHGGAFNRGSASMHNTASMVGWSDAPFIAVSFNYRIGALGFLPSKLSQKEGILNLGLKDQILLFHWVQENIKFFGGNPKNVTLIGLSAGAHSIGHHLLNYEEGKKPLFQRVVIESGAPTSRAVRSFDSTIHEQQFQEFLKAAGCPSDISESEILPFLRSLPIDTIAKAQETVFYSYNPSLRWAFQPVQGDDIIRHRPIDAWKSGKWHKVPILTGFNTNEGSLYVNKKMDRSEEFRAFFKTLLPQLESTDLDTIETLYPDPSTNPESPYKDIREGVGAQYKRIEAAYAHYAYCSPVRQTAHLASSEAPVYLYHWALETTIIGGASHADNMRYEVQDPGVHKLSPSQKELSGTIHAYITSFICTGDPNHLAGVYSERPQWPKYQNSDPKIMIFGQKNKELVGGSVGPPAEVNDDIWAKEESDFWWSKVEISQQ</sequence>
<dbReference type="Pfam" id="PF00135">
    <property type="entry name" value="COesterase"/>
    <property type="match status" value="1"/>
</dbReference>
<evidence type="ECO:0000256" key="2">
    <source>
        <dbReference type="ARBA" id="ARBA00022801"/>
    </source>
</evidence>
<dbReference type="EMBL" id="JARVKF010000422">
    <property type="protein sequence ID" value="KAK9414745.1"/>
    <property type="molecule type" value="Genomic_DNA"/>
</dbReference>
<dbReference type="InterPro" id="IPR002018">
    <property type="entry name" value="CarbesteraseB"/>
</dbReference>